<accession>A0ACC1Z4L6</accession>
<comment type="caution">
    <text evidence="1">The sequence shown here is derived from an EMBL/GenBank/DDBJ whole genome shotgun (WGS) entry which is preliminary data.</text>
</comment>
<sequence>MITIESHFERLHNKTLKHPDLPCLKVGKLAHPTYFPLEAVEVNDRILDTPKLVVGDNKELIPQNGCWNFINKSFIQVVPIRNWIIVSFCAVGFKLEDISHQLVNHGKYKHFEVNPAAGFYEEEDPDNRRNPLDRVEKMFHRIPPESYDFILCLAEEEKY</sequence>
<reference evidence="1 2" key="1">
    <citation type="journal article" date="2023" name="Science">
        <title>Complex scaffold remodeling in plant triterpene biosynthesis.</title>
        <authorList>
            <person name="De La Pena R."/>
            <person name="Hodgson H."/>
            <person name="Liu J.C."/>
            <person name="Stephenson M.J."/>
            <person name="Martin A.C."/>
            <person name="Owen C."/>
            <person name="Harkess A."/>
            <person name="Leebens-Mack J."/>
            <person name="Jimenez L.E."/>
            <person name="Osbourn A."/>
            <person name="Sattely E.S."/>
        </authorList>
    </citation>
    <scope>NUCLEOTIDE SEQUENCE [LARGE SCALE GENOMIC DNA]</scope>
    <source>
        <strain evidence="2">cv. JPN11</strain>
        <tissue evidence="1">Leaf</tissue>
    </source>
</reference>
<keyword evidence="2" id="KW-1185">Reference proteome</keyword>
<protein>
    <submittedName>
        <fullName evidence="1">Argonaute family protein</fullName>
    </submittedName>
</protein>
<evidence type="ECO:0000313" key="2">
    <source>
        <dbReference type="Proteomes" id="UP001164539"/>
    </source>
</evidence>
<evidence type="ECO:0000313" key="1">
    <source>
        <dbReference type="EMBL" id="KAJ4730313.1"/>
    </source>
</evidence>
<proteinExistence type="predicted"/>
<name>A0ACC1Z4L6_MELAZ</name>
<dbReference type="EMBL" id="CM051394">
    <property type="protein sequence ID" value="KAJ4730313.1"/>
    <property type="molecule type" value="Genomic_DNA"/>
</dbReference>
<gene>
    <name evidence="1" type="ORF">OWV82_002964</name>
</gene>
<organism evidence="1 2">
    <name type="scientific">Melia azedarach</name>
    <name type="common">Chinaberry tree</name>
    <dbReference type="NCBI Taxonomy" id="155640"/>
    <lineage>
        <taxon>Eukaryota</taxon>
        <taxon>Viridiplantae</taxon>
        <taxon>Streptophyta</taxon>
        <taxon>Embryophyta</taxon>
        <taxon>Tracheophyta</taxon>
        <taxon>Spermatophyta</taxon>
        <taxon>Magnoliopsida</taxon>
        <taxon>eudicotyledons</taxon>
        <taxon>Gunneridae</taxon>
        <taxon>Pentapetalae</taxon>
        <taxon>rosids</taxon>
        <taxon>malvids</taxon>
        <taxon>Sapindales</taxon>
        <taxon>Meliaceae</taxon>
        <taxon>Melia</taxon>
    </lineage>
</organism>
<dbReference type="Proteomes" id="UP001164539">
    <property type="component" value="Chromosome 1"/>
</dbReference>